<dbReference type="AlphaFoldDB" id="A0A840RGV5"/>
<name>A0A840RGV5_9NEIS</name>
<protein>
    <submittedName>
        <fullName evidence="1">Uncharacterized protein</fullName>
    </submittedName>
</protein>
<keyword evidence="2" id="KW-1185">Reference proteome</keyword>
<gene>
    <name evidence="1" type="ORF">HNQ50_003028</name>
</gene>
<evidence type="ECO:0000313" key="2">
    <source>
        <dbReference type="Proteomes" id="UP000543030"/>
    </source>
</evidence>
<comment type="caution">
    <text evidence="1">The sequence shown here is derived from an EMBL/GenBank/DDBJ whole genome shotgun (WGS) entry which is preliminary data.</text>
</comment>
<sequence>MSSQSSWLAEHTIFAWQTGTGNMQQRSHTVWSQYYA</sequence>
<evidence type="ECO:0000313" key="1">
    <source>
        <dbReference type="EMBL" id="MBB5192287.1"/>
    </source>
</evidence>
<proteinExistence type="predicted"/>
<organism evidence="1 2">
    <name type="scientific">Silvimonas terrae</name>
    <dbReference type="NCBI Taxonomy" id="300266"/>
    <lineage>
        <taxon>Bacteria</taxon>
        <taxon>Pseudomonadati</taxon>
        <taxon>Pseudomonadota</taxon>
        <taxon>Betaproteobacteria</taxon>
        <taxon>Neisseriales</taxon>
        <taxon>Chitinibacteraceae</taxon>
        <taxon>Silvimonas</taxon>
    </lineage>
</organism>
<dbReference type="EMBL" id="JACHHN010000006">
    <property type="protein sequence ID" value="MBB5192287.1"/>
    <property type="molecule type" value="Genomic_DNA"/>
</dbReference>
<reference evidence="1 2" key="1">
    <citation type="submission" date="2020-08" db="EMBL/GenBank/DDBJ databases">
        <title>Genomic Encyclopedia of Type Strains, Phase IV (KMG-IV): sequencing the most valuable type-strain genomes for metagenomic binning, comparative biology and taxonomic classification.</title>
        <authorList>
            <person name="Goeker M."/>
        </authorList>
    </citation>
    <scope>NUCLEOTIDE SEQUENCE [LARGE SCALE GENOMIC DNA]</scope>
    <source>
        <strain evidence="1 2">DSM 18233</strain>
    </source>
</reference>
<dbReference type="Proteomes" id="UP000543030">
    <property type="component" value="Unassembled WGS sequence"/>
</dbReference>
<accession>A0A840RGV5</accession>